<reference evidence="1" key="1">
    <citation type="submission" date="2020-08" db="EMBL/GenBank/DDBJ databases">
        <title>Multicomponent nature underlies the extraordinary mechanical properties of spider dragline silk.</title>
        <authorList>
            <person name="Kono N."/>
            <person name="Nakamura H."/>
            <person name="Mori M."/>
            <person name="Yoshida Y."/>
            <person name="Ohtoshi R."/>
            <person name="Malay A.D."/>
            <person name="Moran D.A.P."/>
            <person name="Tomita M."/>
            <person name="Numata K."/>
            <person name="Arakawa K."/>
        </authorList>
    </citation>
    <scope>NUCLEOTIDE SEQUENCE</scope>
</reference>
<keyword evidence="2" id="KW-1185">Reference proteome</keyword>
<organism evidence="1 2">
    <name type="scientific">Nephila pilipes</name>
    <name type="common">Giant wood spider</name>
    <name type="synonym">Nephila maculata</name>
    <dbReference type="NCBI Taxonomy" id="299642"/>
    <lineage>
        <taxon>Eukaryota</taxon>
        <taxon>Metazoa</taxon>
        <taxon>Ecdysozoa</taxon>
        <taxon>Arthropoda</taxon>
        <taxon>Chelicerata</taxon>
        <taxon>Arachnida</taxon>
        <taxon>Araneae</taxon>
        <taxon>Araneomorphae</taxon>
        <taxon>Entelegynae</taxon>
        <taxon>Araneoidea</taxon>
        <taxon>Nephilidae</taxon>
        <taxon>Nephila</taxon>
    </lineage>
</organism>
<protein>
    <submittedName>
        <fullName evidence="1">Uncharacterized protein</fullName>
    </submittedName>
</protein>
<comment type="caution">
    <text evidence="1">The sequence shown here is derived from an EMBL/GenBank/DDBJ whole genome shotgun (WGS) entry which is preliminary data.</text>
</comment>
<proteinExistence type="predicted"/>
<gene>
    <name evidence="1" type="ORF">NPIL_268931</name>
</gene>
<evidence type="ECO:0000313" key="2">
    <source>
        <dbReference type="Proteomes" id="UP000887013"/>
    </source>
</evidence>
<sequence>NLKIEEGVMTSVVPRALSITGKQNTEECVPWNDTSEPCRRLF</sequence>
<dbReference type="Proteomes" id="UP000887013">
    <property type="component" value="Unassembled WGS sequence"/>
</dbReference>
<feature type="non-terminal residue" evidence="1">
    <location>
        <position position="1"/>
    </location>
</feature>
<dbReference type="EMBL" id="BMAW01036716">
    <property type="protein sequence ID" value="GFU45379.1"/>
    <property type="molecule type" value="Genomic_DNA"/>
</dbReference>
<accession>A0A8X6QZL1</accession>
<name>A0A8X6QZL1_NEPPI</name>
<dbReference type="AlphaFoldDB" id="A0A8X6QZL1"/>
<evidence type="ECO:0000313" key="1">
    <source>
        <dbReference type="EMBL" id="GFU45379.1"/>
    </source>
</evidence>